<dbReference type="GO" id="GO:0006730">
    <property type="term" value="P:one-carbon metabolic process"/>
    <property type="evidence" value="ECO:0007669"/>
    <property type="project" value="UniProtKB-UniRule"/>
</dbReference>
<dbReference type="GO" id="GO:0005737">
    <property type="term" value="C:cytoplasm"/>
    <property type="evidence" value="ECO:0007669"/>
    <property type="project" value="TreeGrafter"/>
</dbReference>
<feature type="binding site" evidence="6">
    <location>
        <position position="210"/>
    </location>
    <ligand>
        <name>Zn(2+)</name>
        <dbReference type="ChEBI" id="CHEBI:29105"/>
    </ligand>
</feature>
<keyword evidence="5 6" id="KW-0378">Hydrolase</keyword>
<comment type="caution">
    <text evidence="8">The sequence shown here is derived from an EMBL/GenBank/DDBJ whole genome shotgun (WGS) entry which is preliminary data.</text>
</comment>
<dbReference type="SUPFAM" id="SSF55620">
    <property type="entry name" value="Tetrahydrobiopterin biosynthesis enzymes-like"/>
    <property type="match status" value="1"/>
</dbReference>
<evidence type="ECO:0000256" key="5">
    <source>
        <dbReference type="ARBA" id="ARBA00022801"/>
    </source>
</evidence>
<dbReference type="Pfam" id="PF01227">
    <property type="entry name" value="GTP_cyclohydroI"/>
    <property type="match status" value="1"/>
</dbReference>
<dbReference type="PANTHER" id="PTHR11109">
    <property type="entry name" value="GTP CYCLOHYDROLASE I"/>
    <property type="match status" value="1"/>
</dbReference>
<evidence type="ECO:0000313" key="9">
    <source>
        <dbReference type="Proteomes" id="UP000078446"/>
    </source>
</evidence>
<accession>A0A7Z1A4V1</accession>
<dbReference type="GO" id="GO:0046654">
    <property type="term" value="P:tetrahydrofolate biosynthetic process"/>
    <property type="evidence" value="ECO:0007669"/>
    <property type="project" value="UniProtKB-UniRule"/>
</dbReference>
<evidence type="ECO:0000256" key="4">
    <source>
        <dbReference type="ARBA" id="ARBA00022563"/>
    </source>
</evidence>
<evidence type="ECO:0000256" key="1">
    <source>
        <dbReference type="ARBA" id="ARBA00001052"/>
    </source>
</evidence>
<keyword evidence="4 6" id="KW-0554">One-carbon metabolism</keyword>
<dbReference type="HAMAP" id="MF_00223">
    <property type="entry name" value="FolE"/>
    <property type="match status" value="1"/>
</dbReference>
<comment type="catalytic activity">
    <reaction evidence="1 6">
        <text>GTP + H2O = 7,8-dihydroneopterin 3'-triphosphate + formate + H(+)</text>
        <dbReference type="Rhea" id="RHEA:17473"/>
        <dbReference type="ChEBI" id="CHEBI:15377"/>
        <dbReference type="ChEBI" id="CHEBI:15378"/>
        <dbReference type="ChEBI" id="CHEBI:15740"/>
        <dbReference type="ChEBI" id="CHEBI:37565"/>
        <dbReference type="ChEBI" id="CHEBI:58462"/>
        <dbReference type="EC" id="3.5.4.16"/>
    </reaction>
</comment>
<gene>
    <name evidence="6" type="primary">folE</name>
    <name evidence="8" type="ORF">AO382_0467</name>
</gene>
<dbReference type="Proteomes" id="UP000078446">
    <property type="component" value="Unassembled WGS sequence"/>
</dbReference>
<dbReference type="InterPro" id="IPR018234">
    <property type="entry name" value="GTP_CycHdrlase_I_CS"/>
</dbReference>
<comment type="pathway">
    <text evidence="2 6">Cofactor biosynthesis; 7,8-dihydroneopterin triphosphate biosynthesis; 7,8-dihydroneopterin triphosphate from GTP: step 1/1.</text>
</comment>
<dbReference type="InterPro" id="IPR020602">
    <property type="entry name" value="GTP_CycHdrlase_I_dom"/>
</dbReference>
<evidence type="ECO:0000256" key="2">
    <source>
        <dbReference type="ARBA" id="ARBA00005080"/>
    </source>
</evidence>
<dbReference type="NCBIfam" id="TIGR00063">
    <property type="entry name" value="folE"/>
    <property type="match status" value="1"/>
</dbReference>
<keyword evidence="6" id="KW-0342">GTP-binding</keyword>
<evidence type="ECO:0000256" key="3">
    <source>
        <dbReference type="ARBA" id="ARBA00008085"/>
    </source>
</evidence>
<dbReference type="UniPathway" id="UPA00848">
    <property type="reaction ID" value="UER00151"/>
</dbReference>
<dbReference type="PROSITE" id="PS00860">
    <property type="entry name" value="GTP_CYCLOHYDROL_1_2"/>
    <property type="match status" value="1"/>
</dbReference>
<dbReference type="EMBL" id="LXHE01000002">
    <property type="protein sequence ID" value="OAV02101.1"/>
    <property type="molecule type" value="Genomic_DNA"/>
</dbReference>
<keyword evidence="6" id="KW-0479">Metal-binding</keyword>
<comment type="subunit">
    <text evidence="6">Homopolymer.</text>
</comment>
<dbReference type="EC" id="3.5.4.16" evidence="6"/>
<organism evidence="8 9">
    <name type="scientific">Moraxella catarrhalis</name>
    <name type="common">Branhamella catarrhalis</name>
    <dbReference type="NCBI Taxonomy" id="480"/>
    <lineage>
        <taxon>Bacteria</taxon>
        <taxon>Pseudomonadati</taxon>
        <taxon>Pseudomonadota</taxon>
        <taxon>Gammaproteobacteria</taxon>
        <taxon>Moraxellales</taxon>
        <taxon>Moraxellaceae</taxon>
        <taxon>Moraxella</taxon>
    </lineage>
</organism>
<dbReference type="AlphaFoldDB" id="A0A7Z1A4V1"/>
<dbReference type="NCBIfam" id="NF006826">
    <property type="entry name" value="PRK09347.1-3"/>
    <property type="match status" value="1"/>
</dbReference>
<evidence type="ECO:0000256" key="6">
    <source>
        <dbReference type="HAMAP-Rule" id="MF_00223"/>
    </source>
</evidence>
<dbReference type="InterPro" id="IPR043133">
    <property type="entry name" value="GTP-CH-I_C/QueF"/>
</dbReference>
<dbReference type="GO" id="GO:0008270">
    <property type="term" value="F:zinc ion binding"/>
    <property type="evidence" value="ECO:0007669"/>
    <property type="project" value="UniProtKB-UniRule"/>
</dbReference>
<keyword evidence="6" id="KW-0862">Zinc</keyword>
<dbReference type="Gene3D" id="3.30.1130.10">
    <property type="match status" value="1"/>
</dbReference>
<feature type="domain" description="GTP cyclohydrolase I" evidence="7">
    <location>
        <begin position="70"/>
        <end position="245"/>
    </location>
</feature>
<reference evidence="8 9" key="1">
    <citation type="journal article" date="2016" name="Genome Biol. Evol.">
        <title>Comparative Genomic Analyses of the Moraxella catarrhalis Serosensitive and Seroresistant Lineages Demonstrate Their Independent Evolution.</title>
        <authorList>
            <person name="Earl J.P."/>
            <person name="de Vries S.P."/>
            <person name="Ahmed A."/>
            <person name="Powell E."/>
            <person name="Schultz M.P."/>
            <person name="Hermans P.W."/>
            <person name="Hill D.J."/>
            <person name="Zhou Z."/>
            <person name="Constantinidou C.I."/>
            <person name="Hu F.Z."/>
            <person name="Bootsma H.J."/>
            <person name="Ehrlich G.D."/>
        </authorList>
    </citation>
    <scope>NUCLEOTIDE SEQUENCE [LARGE SCALE GENOMIC DNA]</scope>
    <source>
        <strain evidence="8 9">Z7574</strain>
    </source>
</reference>
<dbReference type="GO" id="GO:0005525">
    <property type="term" value="F:GTP binding"/>
    <property type="evidence" value="ECO:0007669"/>
    <property type="project" value="UniProtKB-KW"/>
</dbReference>
<proteinExistence type="inferred from homology"/>
<protein>
    <recommendedName>
        <fullName evidence="6">GTP cyclohydrolase 1</fullName>
        <ecNumber evidence="6">3.5.4.16</ecNumber>
    </recommendedName>
    <alternativeName>
        <fullName evidence="6">GTP cyclohydrolase I</fullName>
        <shortName evidence="6">GTP-CH-I</shortName>
    </alternativeName>
</protein>
<name>A0A7Z1A4V1_MORCA</name>
<evidence type="ECO:0000259" key="7">
    <source>
        <dbReference type="Pfam" id="PF01227"/>
    </source>
</evidence>
<dbReference type="InterPro" id="IPR043134">
    <property type="entry name" value="GTP-CH-I_N"/>
</dbReference>
<dbReference type="Gene3D" id="1.10.286.10">
    <property type="match status" value="1"/>
</dbReference>
<dbReference type="InterPro" id="IPR001474">
    <property type="entry name" value="GTP_CycHdrlase_I"/>
</dbReference>
<feature type="binding site" evidence="6">
    <location>
        <position position="139"/>
    </location>
    <ligand>
        <name>Zn(2+)</name>
        <dbReference type="ChEBI" id="CHEBI:29105"/>
    </ligand>
</feature>
<dbReference type="GO" id="GO:0003934">
    <property type="term" value="F:GTP cyclohydrolase I activity"/>
    <property type="evidence" value="ECO:0007669"/>
    <property type="project" value="UniProtKB-UniRule"/>
</dbReference>
<keyword evidence="6" id="KW-0547">Nucleotide-binding</keyword>
<dbReference type="GO" id="GO:0006729">
    <property type="term" value="P:tetrahydrobiopterin biosynthetic process"/>
    <property type="evidence" value="ECO:0007669"/>
    <property type="project" value="TreeGrafter"/>
</dbReference>
<dbReference type="PROSITE" id="PS00859">
    <property type="entry name" value="GTP_CYCLOHYDROL_1_1"/>
    <property type="match status" value="1"/>
</dbReference>
<comment type="similarity">
    <text evidence="3 6">Belongs to the GTP cyclohydrolase I family.</text>
</comment>
<dbReference type="PANTHER" id="PTHR11109:SF7">
    <property type="entry name" value="GTP CYCLOHYDROLASE 1"/>
    <property type="match status" value="1"/>
</dbReference>
<dbReference type="NCBIfam" id="NF006825">
    <property type="entry name" value="PRK09347.1-2"/>
    <property type="match status" value="1"/>
</dbReference>
<evidence type="ECO:0000313" key="8">
    <source>
        <dbReference type="EMBL" id="OAV02101.1"/>
    </source>
</evidence>
<sequence length="254" mass="28547">MWDTISTNVNLILHINSSKVFDKCSKSDEKISFLLNQSLFYDKLCIFLLDASNMSNSDTVNFIHDYEILSKHYAEIISSAGEDLTRDGLIDTPMRAAKAFGYLTRGYHQDLATVANNAVFDSDNPELVLVQNIEFYSLCEHHLLPFYGVAHVGYLPDGKVLGLSKVARIIDMYARRLQIQENLTKQVASAIEELTGCRGVAVIMDACHMCMMMRGVGKQQSTTRTTSMLGEFTTNHDARREFLDAVPRRMPAFG</sequence>
<dbReference type="FunFam" id="3.30.1130.10:FF:000001">
    <property type="entry name" value="GTP cyclohydrolase 1"/>
    <property type="match status" value="1"/>
</dbReference>
<feature type="binding site" evidence="6">
    <location>
        <position position="142"/>
    </location>
    <ligand>
        <name>Zn(2+)</name>
        <dbReference type="ChEBI" id="CHEBI:29105"/>
    </ligand>
</feature>